<dbReference type="Proteomes" id="UP001454036">
    <property type="component" value="Unassembled WGS sequence"/>
</dbReference>
<evidence type="ECO:0000256" key="1">
    <source>
        <dbReference type="SAM" id="Phobius"/>
    </source>
</evidence>
<dbReference type="GO" id="GO:0003676">
    <property type="term" value="F:nucleic acid binding"/>
    <property type="evidence" value="ECO:0007669"/>
    <property type="project" value="InterPro"/>
</dbReference>
<keyword evidence="1" id="KW-0472">Membrane</keyword>
<gene>
    <name evidence="2" type="ORF">LIER_27391</name>
</gene>
<organism evidence="2 3">
    <name type="scientific">Lithospermum erythrorhizon</name>
    <name type="common">Purple gromwell</name>
    <name type="synonym">Lithospermum officinale var. erythrorhizon</name>
    <dbReference type="NCBI Taxonomy" id="34254"/>
    <lineage>
        <taxon>Eukaryota</taxon>
        <taxon>Viridiplantae</taxon>
        <taxon>Streptophyta</taxon>
        <taxon>Embryophyta</taxon>
        <taxon>Tracheophyta</taxon>
        <taxon>Spermatophyta</taxon>
        <taxon>Magnoliopsida</taxon>
        <taxon>eudicotyledons</taxon>
        <taxon>Gunneridae</taxon>
        <taxon>Pentapetalae</taxon>
        <taxon>asterids</taxon>
        <taxon>lamiids</taxon>
        <taxon>Boraginales</taxon>
        <taxon>Boraginaceae</taxon>
        <taxon>Boraginoideae</taxon>
        <taxon>Lithospermeae</taxon>
        <taxon>Lithospermum</taxon>
    </lineage>
</organism>
<evidence type="ECO:0000313" key="3">
    <source>
        <dbReference type="Proteomes" id="UP001454036"/>
    </source>
</evidence>
<dbReference type="Gene3D" id="3.30.420.10">
    <property type="entry name" value="Ribonuclease H-like superfamily/Ribonuclease H"/>
    <property type="match status" value="1"/>
</dbReference>
<dbReference type="AlphaFoldDB" id="A0AAV3REX3"/>
<protein>
    <recommendedName>
        <fullName evidence="4">Reverse transcriptase domain-containing protein</fullName>
    </recommendedName>
</protein>
<accession>A0AAV3REX3</accession>
<dbReference type="EMBL" id="BAABME010008805">
    <property type="protein sequence ID" value="GAA0173881.1"/>
    <property type="molecule type" value="Genomic_DNA"/>
</dbReference>
<keyword evidence="3" id="KW-1185">Reference proteome</keyword>
<evidence type="ECO:0000313" key="2">
    <source>
        <dbReference type="EMBL" id="GAA0173881.1"/>
    </source>
</evidence>
<proteinExistence type="predicted"/>
<name>A0AAV3REX3_LITER</name>
<reference evidence="2 3" key="1">
    <citation type="submission" date="2024-01" db="EMBL/GenBank/DDBJ databases">
        <title>The complete chloroplast genome sequence of Lithospermum erythrorhizon: insights into the phylogenetic relationship among Boraginaceae species and the maternal lineages of purple gromwells.</title>
        <authorList>
            <person name="Okada T."/>
            <person name="Watanabe K."/>
        </authorList>
    </citation>
    <scope>NUCLEOTIDE SEQUENCE [LARGE SCALE GENOMIC DNA]</scope>
</reference>
<comment type="caution">
    <text evidence="2">The sequence shown here is derived from an EMBL/GenBank/DDBJ whole genome shotgun (WGS) entry which is preliminary data.</text>
</comment>
<sequence length="119" mass="14117">MHRACVLNFKGSWFDHLPLIEFSCNNTFHASIDMAPYEVLYGRKCRSPICWDDIDDCKVLPPDCIKEMNRDRIRIVQSRQKSYHYVRRRPLEFKISSCWRLLFALGVLAEVCYLIRISS</sequence>
<keyword evidence="1" id="KW-0812">Transmembrane</keyword>
<evidence type="ECO:0008006" key="4">
    <source>
        <dbReference type="Google" id="ProtNLM"/>
    </source>
</evidence>
<keyword evidence="1" id="KW-1133">Transmembrane helix</keyword>
<dbReference type="InterPro" id="IPR036397">
    <property type="entry name" value="RNaseH_sf"/>
</dbReference>
<dbReference type="PANTHER" id="PTHR45835:SF99">
    <property type="entry name" value="CHROMO DOMAIN-CONTAINING PROTEIN-RELATED"/>
    <property type="match status" value="1"/>
</dbReference>
<feature type="transmembrane region" description="Helical" evidence="1">
    <location>
        <begin position="97"/>
        <end position="117"/>
    </location>
</feature>
<dbReference type="PANTHER" id="PTHR45835">
    <property type="entry name" value="YALI0A06105P"/>
    <property type="match status" value="1"/>
</dbReference>